<reference evidence="2 3" key="1">
    <citation type="submission" date="2019-12" db="EMBL/GenBank/DDBJ databases">
        <authorList>
            <person name="Yuan C.-G."/>
        </authorList>
    </citation>
    <scope>NUCLEOTIDE SEQUENCE [LARGE SCALE GENOMIC DNA]</scope>
    <source>
        <strain evidence="2 3">KCTC 23863</strain>
    </source>
</reference>
<evidence type="ECO:0000313" key="3">
    <source>
        <dbReference type="Proteomes" id="UP000436483"/>
    </source>
</evidence>
<reference evidence="2 3" key="2">
    <citation type="submission" date="2020-01" db="EMBL/GenBank/DDBJ databases">
        <title>Microvirga sp. nov., an arsenate reduction bacterium isolated from Tibet hotspring sediments.</title>
        <authorList>
            <person name="Xian W.-D."/>
            <person name="Li W.-J."/>
        </authorList>
    </citation>
    <scope>NUCLEOTIDE SEQUENCE [LARGE SCALE GENOMIC DNA]</scope>
    <source>
        <strain evidence="2 3">KCTC 23863</strain>
    </source>
</reference>
<name>A0A7X3SQS0_9HYPH</name>
<feature type="signal peptide" evidence="1">
    <location>
        <begin position="1"/>
        <end position="21"/>
    </location>
</feature>
<evidence type="ECO:0000256" key="1">
    <source>
        <dbReference type="SAM" id="SignalP"/>
    </source>
</evidence>
<dbReference type="PANTHER" id="PTHR35271">
    <property type="entry name" value="ABC TRANSPORTER, SUBSTRATE-BINDING LIPOPROTEIN-RELATED"/>
    <property type="match status" value="1"/>
</dbReference>
<dbReference type="Proteomes" id="UP000436483">
    <property type="component" value="Unassembled WGS sequence"/>
</dbReference>
<comment type="caution">
    <text evidence="2">The sequence shown here is derived from an EMBL/GenBank/DDBJ whole genome shotgun (WGS) entry which is preliminary data.</text>
</comment>
<dbReference type="OrthoDB" id="1680494at2"/>
<dbReference type="RefSeq" id="WP_160886672.1">
    <property type="nucleotide sequence ID" value="NZ_WURB01000018.1"/>
</dbReference>
<dbReference type="EMBL" id="WURB01000018">
    <property type="protein sequence ID" value="MXQ13563.1"/>
    <property type="molecule type" value="Genomic_DNA"/>
</dbReference>
<sequence>MGRSPCFAALALVPLASGVAAQTPAETVHLGMLYPVRCAGSGHTAFEDELRKLGWIEGHNLTIERRALEGPYERASELAAEIVRSRSDLIVGPSAPIARALKGATSEIPIAFSFVANPFQIGLVQSLAHPEHNVTGVAPITPGAFLARRFEILRELLPQAQRAAVLVNPANDDHRLALAREVSMVIQPGLRVDVIEIRAPGDIPEAIEKAKMLHAEGVLVLGDAILGPAPTNWSIGRSTFPGILIPEKGRRHEEDAL</sequence>
<evidence type="ECO:0000313" key="2">
    <source>
        <dbReference type="EMBL" id="MXQ13563.1"/>
    </source>
</evidence>
<dbReference type="InterPro" id="IPR007487">
    <property type="entry name" value="ABC_transpt-TYRBP-like"/>
</dbReference>
<dbReference type="PANTHER" id="PTHR35271:SF1">
    <property type="entry name" value="ABC TRANSPORTER, SUBSTRATE-BINDING LIPOPROTEIN"/>
    <property type="match status" value="1"/>
</dbReference>
<keyword evidence="3" id="KW-1185">Reference proteome</keyword>
<organism evidence="2 3">
    <name type="scientific">Microvirga makkahensis</name>
    <dbReference type="NCBI Taxonomy" id="1128670"/>
    <lineage>
        <taxon>Bacteria</taxon>
        <taxon>Pseudomonadati</taxon>
        <taxon>Pseudomonadota</taxon>
        <taxon>Alphaproteobacteria</taxon>
        <taxon>Hyphomicrobiales</taxon>
        <taxon>Methylobacteriaceae</taxon>
        <taxon>Microvirga</taxon>
    </lineage>
</organism>
<proteinExistence type="predicted"/>
<feature type="chain" id="PRO_5031540475" description="ABC transporter substrate-binding protein" evidence="1">
    <location>
        <begin position="22"/>
        <end position="257"/>
    </location>
</feature>
<gene>
    <name evidence="2" type="ORF">GR328_19280</name>
</gene>
<dbReference type="CDD" id="cd06325">
    <property type="entry name" value="PBP1_ABC_unchar_transporter"/>
    <property type="match status" value="1"/>
</dbReference>
<evidence type="ECO:0008006" key="4">
    <source>
        <dbReference type="Google" id="ProtNLM"/>
    </source>
</evidence>
<protein>
    <recommendedName>
        <fullName evidence="4">ABC transporter substrate-binding protein</fullName>
    </recommendedName>
</protein>
<dbReference type="Gene3D" id="3.40.50.2300">
    <property type="match status" value="1"/>
</dbReference>
<dbReference type="Pfam" id="PF04392">
    <property type="entry name" value="ABC_sub_bind"/>
    <property type="match status" value="1"/>
</dbReference>
<accession>A0A7X3SQS0</accession>
<dbReference type="AlphaFoldDB" id="A0A7X3SQS0"/>
<keyword evidence="1" id="KW-0732">Signal</keyword>